<dbReference type="InterPro" id="IPR036890">
    <property type="entry name" value="HATPase_C_sf"/>
</dbReference>
<dbReference type="InterPro" id="IPR003661">
    <property type="entry name" value="HisK_dim/P_dom"/>
</dbReference>
<evidence type="ECO:0000256" key="7">
    <source>
        <dbReference type="ARBA" id="ARBA00023012"/>
    </source>
</evidence>
<organism evidence="13 14">
    <name type="scientific">Leptothoe kymatousa TAU-MAC 1615</name>
    <dbReference type="NCBI Taxonomy" id="2364775"/>
    <lineage>
        <taxon>Bacteria</taxon>
        <taxon>Bacillati</taxon>
        <taxon>Cyanobacteriota</taxon>
        <taxon>Cyanophyceae</taxon>
        <taxon>Nodosilineales</taxon>
        <taxon>Cymatolegaceae</taxon>
        <taxon>Leptothoe</taxon>
        <taxon>Leptothoe kymatousa</taxon>
    </lineage>
</organism>
<dbReference type="InterPro" id="IPR001789">
    <property type="entry name" value="Sig_transdc_resp-reg_receiver"/>
</dbReference>
<comment type="catalytic activity">
    <reaction evidence="1">
        <text>ATP + protein L-histidine = ADP + protein N-phospho-L-histidine.</text>
        <dbReference type="EC" id="2.7.13.3"/>
    </reaction>
</comment>
<keyword evidence="4 8" id="KW-0597">Phosphoprotein</keyword>
<feature type="domain" description="HAMP" evidence="12">
    <location>
        <begin position="298"/>
        <end position="350"/>
    </location>
</feature>
<keyword evidence="5" id="KW-0808">Transferase</keyword>
<name>A0ABS5Y2H9_9CYAN</name>
<dbReference type="InterPro" id="IPR003660">
    <property type="entry name" value="HAMP_dom"/>
</dbReference>
<evidence type="ECO:0000256" key="6">
    <source>
        <dbReference type="ARBA" id="ARBA00022777"/>
    </source>
</evidence>
<protein>
    <recommendedName>
        <fullName evidence="3">histidine kinase</fullName>
        <ecNumber evidence="3">2.7.13.3</ecNumber>
    </recommendedName>
</protein>
<dbReference type="InterPro" id="IPR035965">
    <property type="entry name" value="PAS-like_dom_sf"/>
</dbReference>
<dbReference type="SMART" id="SM00388">
    <property type="entry name" value="HisKA"/>
    <property type="match status" value="1"/>
</dbReference>
<evidence type="ECO:0000256" key="9">
    <source>
        <dbReference type="SAM" id="Phobius"/>
    </source>
</evidence>
<dbReference type="SUPFAM" id="SSF55874">
    <property type="entry name" value="ATPase domain of HSP90 chaperone/DNA topoisomerase II/histidine kinase"/>
    <property type="match status" value="1"/>
</dbReference>
<evidence type="ECO:0000256" key="3">
    <source>
        <dbReference type="ARBA" id="ARBA00012438"/>
    </source>
</evidence>
<gene>
    <name evidence="13" type="ORF">IXB28_07320</name>
</gene>
<dbReference type="Gene3D" id="3.30.450.20">
    <property type="entry name" value="PAS domain"/>
    <property type="match status" value="2"/>
</dbReference>
<keyword evidence="9" id="KW-0472">Membrane</keyword>
<evidence type="ECO:0000256" key="8">
    <source>
        <dbReference type="PROSITE-ProRule" id="PRU00169"/>
    </source>
</evidence>
<dbReference type="EMBL" id="JADOER010000004">
    <property type="protein sequence ID" value="MBT9312012.1"/>
    <property type="molecule type" value="Genomic_DNA"/>
</dbReference>
<evidence type="ECO:0000256" key="4">
    <source>
        <dbReference type="ARBA" id="ARBA00022553"/>
    </source>
</evidence>
<dbReference type="InterPro" id="IPR005467">
    <property type="entry name" value="His_kinase_dom"/>
</dbReference>
<evidence type="ECO:0000256" key="5">
    <source>
        <dbReference type="ARBA" id="ARBA00022679"/>
    </source>
</evidence>
<dbReference type="SMART" id="SM00091">
    <property type="entry name" value="PAS"/>
    <property type="match status" value="1"/>
</dbReference>
<evidence type="ECO:0000256" key="1">
    <source>
        <dbReference type="ARBA" id="ARBA00000085"/>
    </source>
</evidence>
<dbReference type="SMART" id="SM00448">
    <property type="entry name" value="REC"/>
    <property type="match status" value="1"/>
</dbReference>
<keyword evidence="14" id="KW-1185">Reference proteome</keyword>
<evidence type="ECO:0000313" key="14">
    <source>
        <dbReference type="Proteomes" id="UP001196661"/>
    </source>
</evidence>
<dbReference type="InterPro" id="IPR011006">
    <property type="entry name" value="CheY-like_superfamily"/>
</dbReference>
<proteinExistence type="predicted"/>
<dbReference type="InterPro" id="IPR004358">
    <property type="entry name" value="Sig_transdc_His_kin-like_C"/>
</dbReference>
<dbReference type="SUPFAM" id="SSF55785">
    <property type="entry name" value="PYP-like sensor domain (PAS domain)"/>
    <property type="match status" value="1"/>
</dbReference>
<dbReference type="InterPro" id="IPR003594">
    <property type="entry name" value="HATPase_dom"/>
</dbReference>
<evidence type="ECO:0000259" key="12">
    <source>
        <dbReference type="PROSITE" id="PS50885"/>
    </source>
</evidence>
<keyword evidence="6" id="KW-0418">Kinase</keyword>
<evidence type="ECO:0000259" key="10">
    <source>
        <dbReference type="PROSITE" id="PS50109"/>
    </source>
</evidence>
<feature type="domain" description="Histidine kinase" evidence="10">
    <location>
        <begin position="507"/>
        <end position="725"/>
    </location>
</feature>
<dbReference type="InterPro" id="IPR036097">
    <property type="entry name" value="HisK_dim/P_sf"/>
</dbReference>
<dbReference type="CDD" id="cd00082">
    <property type="entry name" value="HisKA"/>
    <property type="match status" value="1"/>
</dbReference>
<dbReference type="Pfam" id="PF02518">
    <property type="entry name" value="HATPase_c"/>
    <property type="match status" value="1"/>
</dbReference>
<keyword evidence="7" id="KW-0902">Two-component regulatory system</keyword>
<dbReference type="PROSITE" id="PS50110">
    <property type="entry name" value="RESPONSE_REGULATORY"/>
    <property type="match status" value="1"/>
</dbReference>
<dbReference type="PROSITE" id="PS50885">
    <property type="entry name" value="HAMP"/>
    <property type="match status" value="1"/>
</dbReference>
<accession>A0ABS5Y2H9</accession>
<sequence length="959" mass="107457">MLPNQNQFLNQQINWRVLLLSLIAFMGLGSTLIEGGRRQINRVHHSLQQLTQGAAETFDILLLDLESSLLLTGSTLHTSQVETTNLRYFLTRYPSLQEIIYLDNQQKIINQVQAFGQPQQKTNYSIPWLKQPPEVGQVRVSHLQYADTQPYIEIVVPVLDDIGLPQGMLLARLDLTELWDTTLDIEVGRTGYSYLATENGEIISYRAPQIANEAPRLNHLEGKTPESIYAADLSIYPGLRKQWVLASAHPMDSVPWYAMVEQPLQEVLADLIFPLVILLFISSVILYIVWSTFRFTRQRLVKPLRQLSLAVQDTRQGQPIAPLNFPHHDELAQLSSLLSTISQENASLYASLEEQVNQRTLELQRSQEKFSKAFYSNTDPMAITTFPDGVYIEVNEAMVAICDRDRSEVIGTPSAVFQFKHPKHPKLFPQALQHQGAIHDWEIEIDKPNKPRQTYLISAELMLLNQQHCALICAKDITARKRAENKVSQAKEDAELANQAKSKFLAHMSHELRTPLNSILGFSQLLTRDQNLNNEQQQTLAIINRSGEHLLTLINDILEMSKIEAGQSTLTYGNFNLHHLLITLKEMLGHKAYKKGIDFSLEFPPDLPHHIYNDERKLRQILINLVGNGIKFTDQGSVALTVQWDHSHHQLTFLVTDTGPGIAAADIPNLFEPFTQATLGQKHGQGTGLGLPISETFVSLMGGHISVDSALGQGTTFAFTIPIKIATQQPPTNAAAQATRRIVGLAPGQSTLKILVVEDQPDTQQLMVRLLSHLGFDVQTVGDGQAAIEVTQQWQPQLIWMDMCLPGMHGLEATRRIKAQPSPPVIIALTAQVLEEQQQQAYAAGCDDFVSKPFMEQELWDKLAQHLQVTYLYEDEASPHPTPGPANTTDATQIHQQLQAMPASWKQDLKTAAKHLSSPMILDLLAQAPADKSSLVATLEGYTHDFRYDLILQMLADEV</sequence>
<dbReference type="Gene3D" id="3.30.565.10">
    <property type="entry name" value="Histidine kinase-like ATPase, C-terminal domain"/>
    <property type="match status" value="1"/>
</dbReference>
<feature type="modified residue" description="4-aspartylphosphate" evidence="8">
    <location>
        <position position="802"/>
    </location>
</feature>
<keyword evidence="9" id="KW-0812">Transmembrane</keyword>
<dbReference type="Pfam" id="PF00072">
    <property type="entry name" value="Response_reg"/>
    <property type="match status" value="1"/>
</dbReference>
<dbReference type="SUPFAM" id="SSF52172">
    <property type="entry name" value="CheY-like"/>
    <property type="match status" value="1"/>
</dbReference>
<feature type="domain" description="Response regulatory" evidence="11">
    <location>
        <begin position="753"/>
        <end position="867"/>
    </location>
</feature>
<dbReference type="CDD" id="cd17546">
    <property type="entry name" value="REC_hyHK_CKI1_RcsC-like"/>
    <property type="match status" value="1"/>
</dbReference>
<keyword evidence="9" id="KW-1133">Transmembrane helix</keyword>
<evidence type="ECO:0000259" key="11">
    <source>
        <dbReference type="PROSITE" id="PS50110"/>
    </source>
</evidence>
<comment type="caution">
    <text evidence="13">The sequence shown here is derived from an EMBL/GenBank/DDBJ whole genome shotgun (WGS) entry which is preliminary data.</text>
</comment>
<dbReference type="EC" id="2.7.13.3" evidence="3"/>
<dbReference type="RefSeq" id="WP_215617861.1">
    <property type="nucleotide sequence ID" value="NZ_JADOER010000004.1"/>
</dbReference>
<dbReference type="PROSITE" id="PS50109">
    <property type="entry name" value="HIS_KIN"/>
    <property type="match status" value="1"/>
</dbReference>
<dbReference type="Proteomes" id="UP001196661">
    <property type="component" value="Unassembled WGS sequence"/>
</dbReference>
<dbReference type="CDD" id="cd16922">
    <property type="entry name" value="HATPase_EvgS-ArcB-TorS-like"/>
    <property type="match status" value="1"/>
</dbReference>
<dbReference type="SMART" id="SM00387">
    <property type="entry name" value="HATPase_c"/>
    <property type="match status" value="1"/>
</dbReference>
<dbReference type="PRINTS" id="PR00344">
    <property type="entry name" value="BCTRLSENSOR"/>
</dbReference>
<dbReference type="PANTHER" id="PTHR43047:SF72">
    <property type="entry name" value="OSMOSENSING HISTIDINE PROTEIN KINASE SLN1"/>
    <property type="match status" value="1"/>
</dbReference>
<dbReference type="Pfam" id="PF00512">
    <property type="entry name" value="HisKA"/>
    <property type="match status" value="1"/>
</dbReference>
<feature type="transmembrane region" description="Helical" evidence="9">
    <location>
        <begin position="267"/>
        <end position="290"/>
    </location>
</feature>
<dbReference type="InterPro" id="IPR000014">
    <property type="entry name" value="PAS"/>
</dbReference>
<feature type="transmembrane region" description="Helical" evidence="9">
    <location>
        <begin position="13"/>
        <end position="33"/>
    </location>
</feature>
<dbReference type="Gene3D" id="3.40.50.2300">
    <property type="match status" value="1"/>
</dbReference>
<dbReference type="SUPFAM" id="SSF47384">
    <property type="entry name" value="Homodimeric domain of signal transducing histidine kinase"/>
    <property type="match status" value="1"/>
</dbReference>
<comment type="subcellular location">
    <subcellularLocation>
        <location evidence="2">Membrane</location>
    </subcellularLocation>
</comment>
<dbReference type="Gene3D" id="1.10.287.130">
    <property type="match status" value="1"/>
</dbReference>
<evidence type="ECO:0000256" key="2">
    <source>
        <dbReference type="ARBA" id="ARBA00004370"/>
    </source>
</evidence>
<reference evidence="13 14" key="1">
    <citation type="journal article" date="2021" name="Mar. Drugs">
        <title>Genome Reduction and Secondary Metabolism of the Marine Sponge-Associated Cyanobacterium Leptothoe.</title>
        <authorList>
            <person name="Konstantinou D."/>
            <person name="Popin R.V."/>
            <person name="Fewer D.P."/>
            <person name="Sivonen K."/>
            <person name="Gkelis S."/>
        </authorList>
    </citation>
    <scope>NUCLEOTIDE SEQUENCE [LARGE SCALE GENOMIC DNA]</scope>
    <source>
        <strain evidence="13 14">TAU-MAC 1615</strain>
    </source>
</reference>
<dbReference type="PANTHER" id="PTHR43047">
    <property type="entry name" value="TWO-COMPONENT HISTIDINE PROTEIN KINASE"/>
    <property type="match status" value="1"/>
</dbReference>
<evidence type="ECO:0000313" key="13">
    <source>
        <dbReference type="EMBL" id="MBT9312012.1"/>
    </source>
</evidence>